<evidence type="ECO:0000313" key="2">
    <source>
        <dbReference type="EMBL" id="JAP18390.1"/>
    </source>
</evidence>
<dbReference type="AlphaFoldDB" id="A0A0V0HFZ7"/>
<sequence length="71" mass="7899">MVAGKNGVVSGGHLVVSNGVPARFRRRMEKREMEIVLLLLNGCFWWLAAISGGGWCVASMEKVKNWRRVLA</sequence>
<protein>
    <submittedName>
        <fullName evidence="2">Putative ovule protein</fullName>
    </submittedName>
</protein>
<keyword evidence="1" id="KW-1133">Transmembrane helix</keyword>
<evidence type="ECO:0000256" key="1">
    <source>
        <dbReference type="SAM" id="Phobius"/>
    </source>
</evidence>
<keyword evidence="1" id="KW-0812">Transmembrane</keyword>
<reference evidence="2" key="1">
    <citation type="submission" date="2015-12" db="EMBL/GenBank/DDBJ databases">
        <title>Gene expression during late stages of embryo sac development: a critical building block for successful pollen-pistil interactions.</title>
        <authorList>
            <person name="Liu Y."/>
            <person name="Joly V."/>
            <person name="Sabar M."/>
            <person name="Matton D.P."/>
        </authorList>
    </citation>
    <scope>NUCLEOTIDE SEQUENCE</scope>
</reference>
<accession>A0A0V0HFZ7</accession>
<organism evidence="2">
    <name type="scientific">Solanum chacoense</name>
    <name type="common">Chaco potato</name>
    <dbReference type="NCBI Taxonomy" id="4108"/>
    <lineage>
        <taxon>Eukaryota</taxon>
        <taxon>Viridiplantae</taxon>
        <taxon>Streptophyta</taxon>
        <taxon>Embryophyta</taxon>
        <taxon>Tracheophyta</taxon>
        <taxon>Spermatophyta</taxon>
        <taxon>Magnoliopsida</taxon>
        <taxon>eudicotyledons</taxon>
        <taxon>Gunneridae</taxon>
        <taxon>Pentapetalae</taxon>
        <taxon>asterids</taxon>
        <taxon>lamiids</taxon>
        <taxon>Solanales</taxon>
        <taxon>Solanaceae</taxon>
        <taxon>Solanoideae</taxon>
        <taxon>Solaneae</taxon>
        <taxon>Solanum</taxon>
    </lineage>
</organism>
<feature type="transmembrane region" description="Helical" evidence="1">
    <location>
        <begin position="35"/>
        <end position="60"/>
    </location>
</feature>
<name>A0A0V0HFZ7_SOLCH</name>
<dbReference type="EMBL" id="GEDG01021335">
    <property type="protein sequence ID" value="JAP18390.1"/>
    <property type="molecule type" value="Transcribed_RNA"/>
</dbReference>
<keyword evidence="1" id="KW-0472">Membrane</keyword>
<proteinExistence type="predicted"/>